<keyword evidence="4" id="KW-1185">Reference proteome</keyword>
<feature type="region of interest" description="Disordered" evidence="1">
    <location>
        <begin position="338"/>
        <end position="365"/>
    </location>
</feature>
<evidence type="ECO:0000313" key="3">
    <source>
        <dbReference type="EMBL" id="KAJ7308557.1"/>
    </source>
</evidence>
<name>A0AAD7EAW9_9AGAR</name>
<dbReference type="Gene3D" id="2.60.120.260">
    <property type="entry name" value="Galactose-binding domain-like"/>
    <property type="match status" value="2"/>
</dbReference>
<feature type="region of interest" description="Disordered" evidence="1">
    <location>
        <begin position="418"/>
        <end position="466"/>
    </location>
</feature>
<sequence>MPAMNNTIDDASPLIKYLPEDAWIQDVSEEAHMNTFTWTTSQNASATFQFWGTSITVKGLRNEWHGGYTVSLNGEDFHMNGSMPQQGKWQTPIFSRDDLPPGQYMLMISNDGQSALDIDSITWSCNIGGRNDTNSSLQNTTVDDTESAFSWFPPGSWGLNPSNLPMFSQETGHSTSQPNASVNYTFSGDAVAIYGTAGPGHSRYSVLPPGRPAQQFDAARDIFSSQVLMYFGDRFGPGNHTVTLVNEGPGLFQIDYAVVHTTNTLSTSVIPSPSPSGIAIPPDPDPINRGGLSAGVIVAIIFAALFFVFLIASLVFLLQRNKTLWYRLQRGYKVQSQFDAGTPPNGSVTPLPFSTPPPMRSKSYLLQRDDDDDDFEAQPLNRAVTMESHLTASTLVADAGSSRRPHSSLKVLRLASRWGSGTPASSTTHLSRTPSTPMRHSVSSRRFTLSPPTPHLHLSRQEESQYYDPHAATVAGLDEIPEDSIEEVLRHPIRRNEPSMSTYQHWQSGLP</sequence>
<keyword evidence="2" id="KW-0472">Membrane</keyword>
<accession>A0AAD7EAW9</accession>
<feature type="compositionally biased region" description="Polar residues" evidence="1">
    <location>
        <begin position="338"/>
        <end position="348"/>
    </location>
</feature>
<reference evidence="3" key="1">
    <citation type="submission" date="2023-03" db="EMBL/GenBank/DDBJ databases">
        <title>Massive genome expansion in bonnet fungi (Mycena s.s.) driven by repeated elements and novel gene families across ecological guilds.</title>
        <authorList>
            <consortium name="Lawrence Berkeley National Laboratory"/>
            <person name="Harder C.B."/>
            <person name="Miyauchi S."/>
            <person name="Viragh M."/>
            <person name="Kuo A."/>
            <person name="Thoen E."/>
            <person name="Andreopoulos B."/>
            <person name="Lu D."/>
            <person name="Skrede I."/>
            <person name="Drula E."/>
            <person name="Henrissat B."/>
            <person name="Morin E."/>
            <person name="Kohler A."/>
            <person name="Barry K."/>
            <person name="LaButti K."/>
            <person name="Morin E."/>
            <person name="Salamov A."/>
            <person name="Lipzen A."/>
            <person name="Mereny Z."/>
            <person name="Hegedus B."/>
            <person name="Baldrian P."/>
            <person name="Stursova M."/>
            <person name="Weitz H."/>
            <person name="Taylor A."/>
            <person name="Grigoriev I.V."/>
            <person name="Nagy L.G."/>
            <person name="Martin F."/>
            <person name="Kauserud H."/>
        </authorList>
    </citation>
    <scope>NUCLEOTIDE SEQUENCE</scope>
    <source>
        <strain evidence="3">CBHHK002</strain>
    </source>
</reference>
<organism evidence="3 4">
    <name type="scientific">Mycena albidolilacea</name>
    <dbReference type="NCBI Taxonomy" id="1033008"/>
    <lineage>
        <taxon>Eukaryota</taxon>
        <taxon>Fungi</taxon>
        <taxon>Dikarya</taxon>
        <taxon>Basidiomycota</taxon>
        <taxon>Agaricomycotina</taxon>
        <taxon>Agaricomycetes</taxon>
        <taxon>Agaricomycetidae</taxon>
        <taxon>Agaricales</taxon>
        <taxon>Marasmiineae</taxon>
        <taxon>Mycenaceae</taxon>
        <taxon>Mycena</taxon>
    </lineage>
</organism>
<evidence type="ECO:0000256" key="2">
    <source>
        <dbReference type="SAM" id="Phobius"/>
    </source>
</evidence>
<dbReference type="AlphaFoldDB" id="A0AAD7EAW9"/>
<evidence type="ECO:0000256" key="1">
    <source>
        <dbReference type="SAM" id="MobiDB-lite"/>
    </source>
</evidence>
<feature type="compositionally biased region" description="Polar residues" evidence="1">
    <location>
        <begin position="422"/>
        <end position="438"/>
    </location>
</feature>
<dbReference type="EMBL" id="JARIHO010000085">
    <property type="protein sequence ID" value="KAJ7308557.1"/>
    <property type="molecule type" value="Genomic_DNA"/>
</dbReference>
<dbReference type="Proteomes" id="UP001218218">
    <property type="component" value="Unassembled WGS sequence"/>
</dbReference>
<evidence type="ECO:0000313" key="4">
    <source>
        <dbReference type="Proteomes" id="UP001218218"/>
    </source>
</evidence>
<proteinExistence type="predicted"/>
<keyword evidence="2" id="KW-1133">Transmembrane helix</keyword>
<feature type="transmembrane region" description="Helical" evidence="2">
    <location>
        <begin position="292"/>
        <end position="318"/>
    </location>
</feature>
<keyword evidence="2" id="KW-0812">Transmembrane</keyword>
<protein>
    <submittedName>
        <fullName evidence="3">Uncharacterized protein</fullName>
    </submittedName>
</protein>
<comment type="caution">
    <text evidence="3">The sequence shown here is derived from an EMBL/GenBank/DDBJ whole genome shotgun (WGS) entry which is preliminary data.</text>
</comment>
<gene>
    <name evidence="3" type="ORF">DFH08DRAFT_900219</name>
</gene>